<dbReference type="Pfam" id="PF23016">
    <property type="entry name" value="RsmI_C"/>
    <property type="match status" value="1"/>
</dbReference>
<dbReference type="FunFam" id="3.40.1010.10:FF:000007">
    <property type="entry name" value="Ribosomal RNA small subunit methyltransferase I"/>
    <property type="match status" value="1"/>
</dbReference>
<dbReference type="PROSITE" id="PS01296">
    <property type="entry name" value="RSMI"/>
    <property type="match status" value="1"/>
</dbReference>
<evidence type="ECO:0000259" key="7">
    <source>
        <dbReference type="Pfam" id="PF00590"/>
    </source>
</evidence>
<evidence type="ECO:0000256" key="1">
    <source>
        <dbReference type="ARBA" id="ARBA00022490"/>
    </source>
</evidence>
<dbReference type="InterPro" id="IPR014776">
    <property type="entry name" value="4pyrrole_Mease_sub2"/>
</dbReference>
<dbReference type="InterPro" id="IPR000878">
    <property type="entry name" value="4pyrrol_Mease"/>
</dbReference>
<evidence type="ECO:0000256" key="6">
    <source>
        <dbReference type="HAMAP-Rule" id="MF_01877"/>
    </source>
</evidence>
<evidence type="ECO:0000313" key="9">
    <source>
        <dbReference type="EMBL" id="NVN10036.1"/>
    </source>
</evidence>
<gene>
    <name evidence="6 9" type="primary">rsmI</name>
    <name evidence="9" type="ORF">HUK84_02530</name>
</gene>
<dbReference type="InterPro" id="IPR018063">
    <property type="entry name" value="SAM_MeTrfase_RsmI_CS"/>
</dbReference>
<evidence type="ECO:0000313" key="10">
    <source>
        <dbReference type="Proteomes" id="UP000534870"/>
    </source>
</evidence>
<evidence type="ECO:0000256" key="3">
    <source>
        <dbReference type="ARBA" id="ARBA00022603"/>
    </source>
</evidence>
<reference evidence="9 10" key="1">
    <citation type="submission" date="2020-06" db="EMBL/GenBank/DDBJ databases">
        <title>Description of novel acetic acid bacteria.</title>
        <authorList>
            <person name="Sombolestani A."/>
        </authorList>
    </citation>
    <scope>NUCLEOTIDE SEQUENCE [LARGE SCALE GENOMIC DNA]</scope>
    <source>
        <strain evidence="9 10">LMG 31431</strain>
    </source>
</reference>
<dbReference type="NCBIfam" id="TIGR00096">
    <property type="entry name" value="16S rRNA (cytidine(1402)-2'-O)-methyltransferase"/>
    <property type="match status" value="1"/>
</dbReference>
<evidence type="ECO:0000256" key="2">
    <source>
        <dbReference type="ARBA" id="ARBA00022552"/>
    </source>
</evidence>
<dbReference type="GO" id="GO:0005737">
    <property type="term" value="C:cytoplasm"/>
    <property type="evidence" value="ECO:0007669"/>
    <property type="project" value="UniProtKB-SubCell"/>
</dbReference>
<keyword evidence="5 6" id="KW-0949">S-adenosyl-L-methionine</keyword>
<comment type="function">
    <text evidence="6">Catalyzes the 2'-O-methylation of the ribose of cytidine 1402 (C1402) in 16S rRNA.</text>
</comment>
<dbReference type="InterPro" id="IPR008189">
    <property type="entry name" value="rRNA_ssu_MeTfrase_I"/>
</dbReference>
<dbReference type="SUPFAM" id="SSF53790">
    <property type="entry name" value="Tetrapyrrole methylase"/>
    <property type="match status" value="1"/>
</dbReference>
<dbReference type="Pfam" id="PF00590">
    <property type="entry name" value="TP_methylase"/>
    <property type="match status" value="1"/>
</dbReference>
<dbReference type="InterPro" id="IPR053910">
    <property type="entry name" value="RsmI_HTH"/>
</dbReference>
<evidence type="ECO:0000256" key="4">
    <source>
        <dbReference type="ARBA" id="ARBA00022679"/>
    </source>
</evidence>
<dbReference type="PIRSF" id="PIRSF005917">
    <property type="entry name" value="MTase_YraL"/>
    <property type="match status" value="1"/>
</dbReference>
<feature type="domain" description="RsmI HTH" evidence="8">
    <location>
        <begin position="239"/>
        <end position="282"/>
    </location>
</feature>
<keyword evidence="2 6" id="KW-0698">rRNA processing</keyword>
<dbReference type="PANTHER" id="PTHR46111:SF1">
    <property type="entry name" value="RIBOSOMAL RNA SMALL SUBUNIT METHYLTRANSFERASE I"/>
    <property type="match status" value="1"/>
</dbReference>
<dbReference type="EC" id="2.1.1.198" evidence="6"/>
<accession>A0A7Y7IUI6</accession>
<protein>
    <recommendedName>
        <fullName evidence="6">Ribosomal RNA small subunit methyltransferase I</fullName>
        <ecNumber evidence="6">2.1.1.198</ecNumber>
    </recommendedName>
    <alternativeName>
        <fullName evidence="6">16S rRNA 2'-O-ribose C1402 methyltransferase</fullName>
    </alternativeName>
    <alternativeName>
        <fullName evidence="6">rRNA (cytidine-2'-O-)-methyltransferase RsmI</fullName>
    </alternativeName>
</protein>
<keyword evidence="4 6" id="KW-0808">Transferase</keyword>
<dbReference type="Gene3D" id="3.40.1010.10">
    <property type="entry name" value="Cobalt-precorrin-4 Transmethylase, Domain 1"/>
    <property type="match status" value="1"/>
</dbReference>
<keyword evidence="1 6" id="KW-0963">Cytoplasm</keyword>
<name>A0A7Y7IUI6_9PROT</name>
<comment type="subcellular location">
    <subcellularLocation>
        <location evidence="6">Cytoplasm</location>
    </subcellularLocation>
</comment>
<comment type="similarity">
    <text evidence="6">Belongs to the methyltransferase superfamily. RsmI family.</text>
</comment>
<dbReference type="Proteomes" id="UP000534870">
    <property type="component" value="Unassembled WGS sequence"/>
</dbReference>
<sequence length="295" mass="32027">MDQNGRVGQLILVSTPIGNLGDLSERAIVTLTHADLVLCEDTRVTARLLVARAISVRTEALHDHNERDRIPRLLELLKQGRRIAIVSDAGTPLLSDPGYRLVRAAIAEEIAVTAVPGPNAAITALTLSGLPPHPFFFGGFLPPKGAARRDVLGRLRAAEQAGFSATLIWHEAPHRLQAMLADLASTFGTDRPATVARELTKRFEEVRRGPVGTLATWYDENAARGEITVLLGPPPETDQGADDLDARLVAALESLSIKDAATLVATSINLPRRTVYTRALELASQNRRDKKPHRH</sequence>
<dbReference type="HAMAP" id="MF_01877">
    <property type="entry name" value="16SrRNA_methyltr_I"/>
    <property type="match status" value="1"/>
</dbReference>
<comment type="catalytic activity">
    <reaction evidence="6">
        <text>cytidine(1402) in 16S rRNA + S-adenosyl-L-methionine = 2'-O-methylcytidine(1402) in 16S rRNA + S-adenosyl-L-homocysteine + H(+)</text>
        <dbReference type="Rhea" id="RHEA:42924"/>
        <dbReference type="Rhea" id="RHEA-COMP:10285"/>
        <dbReference type="Rhea" id="RHEA-COMP:10286"/>
        <dbReference type="ChEBI" id="CHEBI:15378"/>
        <dbReference type="ChEBI" id="CHEBI:57856"/>
        <dbReference type="ChEBI" id="CHEBI:59789"/>
        <dbReference type="ChEBI" id="CHEBI:74495"/>
        <dbReference type="ChEBI" id="CHEBI:82748"/>
        <dbReference type="EC" id="2.1.1.198"/>
    </reaction>
</comment>
<dbReference type="AlphaFoldDB" id="A0A7Y7IUI6"/>
<dbReference type="CDD" id="cd11648">
    <property type="entry name" value="RsmI"/>
    <property type="match status" value="1"/>
</dbReference>
<dbReference type="Gene3D" id="3.30.950.10">
    <property type="entry name" value="Methyltransferase, Cobalt-precorrin-4 Transmethylase, Domain 2"/>
    <property type="match status" value="1"/>
</dbReference>
<dbReference type="InterPro" id="IPR014777">
    <property type="entry name" value="4pyrrole_Mease_sub1"/>
</dbReference>
<dbReference type="InterPro" id="IPR035996">
    <property type="entry name" value="4pyrrol_Methylase_sf"/>
</dbReference>
<proteinExistence type="inferred from homology"/>
<keyword evidence="3 6" id="KW-0489">Methyltransferase</keyword>
<evidence type="ECO:0000256" key="5">
    <source>
        <dbReference type="ARBA" id="ARBA00022691"/>
    </source>
</evidence>
<feature type="domain" description="Tetrapyrrole methylase" evidence="7">
    <location>
        <begin position="10"/>
        <end position="214"/>
    </location>
</feature>
<dbReference type="PANTHER" id="PTHR46111">
    <property type="entry name" value="RIBOSOMAL RNA SMALL SUBUNIT METHYLTRANSFERASE I"/>
    <property type="match status" value="1"/>
</dbReference>
<dbReference type="EMBL" id="JABXXP010000014">
    <property type="protein sequence ID" value="NVN10036.1"/>
    <property type="molecule type" value="Genomic_DNA"/>
</dbReference>
<dbReference type="GO" id="GO:0070677">
    <property type="term" value="F:rRNA (cytosine-2'-O-)-methyltransferase activity"/>
    <property type="evidence" value="ECO:0007669"/>
    <property type="project" value="UniProtKB-UniRule"/>
</dbReference>
<comment type="caution">
    <text evidence="9">The sequence shown here is derived from an EMBL/GenBank/DDBJ whole genome shotgun (WGS) entry which is preliminary data.</text>
</comment>
<evidence type="ECO:0000259" key="8">
    <source>
        <dbReference type="Pfam" id="PF23016"/>
    </source>
</evidence>
<organism evidence="9 10">
    <name type="scientific">Nguyenibacter vanlangensis</name>
    <dbReference type="NCBI Taxonomy" id="1216886"/>
    <lineage>
        <taxon>Bacteria</taxon>
        <taxon>Pseudomonadati</taxon>
        <taxon>Pseudomonadota</taxon>
        <taxon>Alphaproteobacteria</taxon>
        <taxon>Acetobacterales</taxon>
        <taxon>Acetobacteraceae</taxon>
        <taxon>Nguyenibacter</taxon>
    </lineage>
</organism>